<keyword evidence="2" id="KW-1185">Reference proteome</keyword>
<reference evidence="2" key="1">
    <citation type="submission" date="2018-12" db="EMBL/GenBank/DDBJ databases">
        <title>Complete genome sequence of Roseovarius sp. MME-070.</title>
        <authorList>
            <person name="Nam Y.-D."/>
            <person name="Kang J."/>
            <person name="Chung W.-H."/>
            <person name="Park Y.S."/>
        </authorList>
    </citation>
    <scope>NUCLEOTIDE SEQUENCE [LARGE SCALE GENOMIC DNA]</scope>
    <source>
        <strain evidence="2">MME-070</strain>
    </source>
</reference>
<dbReference type="RefSeq" id="WP_157706695.1">
    <property type="nucleotide sequence ID" value="NZ_CP034348.1"/>
</dbReference>
<evidence type="ECO:0000313" key="1">
    <source>
        <dbReference type="EMBL" id="QGX98063.1"/>
    </source>
</evidence>
<dbReference type="EMBL" id="CP034348">
    <property type="protein sequence ID" value="QGX98063.1"/>
    <property type="molecule type" value="Genomic_DNA"/>
</dbReference>
<protein>
    <submittedName>
        <fullName evidence="1">Phosphoadenosine phosphosulfate reductase</fullName>
    </submittedName>
</protein>
<gene>
    <name evidence="1" type="ORF">EI983_07135</name>
</gene>
<dbReference type="OrthoDB" id="7840273at2"/>
<evidence type="ECO:0000313" key="2">
    <source>
        <dbReference type="Proteomes" id="UP000428330"/>
    </source>
</evidence>
<name>A0A6I6IQE7_9RHOB</name>
<accession>A0A6I6IQE7</accession>
<dbReference type="Proteomes" id="UP000428330">
    <property type="component" value="Chromosome"/>
</dbReference>
<dbReference type="AlphaFoldDB" id="A0A6I6IQE7"/>
<organism evidence="1 2">
    <name type="scientific">Roseovarius faecimaris</name>
    <dbReference type="NCBI Taxonomy" id="2494550"/>
    <lineage>
        <taxon>Bacteria</taxon>
        <taxon>Pseudomonadati</taxon>
        <taxon>Pseudomonadota</taxon>
        <taxon>Alphaproteobacteria</taxon>
        <taxon>Rhodobacterales</taxon>
        <taxon>Roseobacteraceae</taxon>
        <taxon>Roseovarius</taxon>
    </lineage>
</organism>
<sequence>MQSQADAFDAPLDGLNWTDWLSRMGGMIGDAGFVEPLGAAHAAVFRAKGPVLLVSFENHDRVEEDSPKAHPMGWPLVKALGWSHLSLLSNGDTWFRDGQVYGFFDRLIDDGFFDEFERVIFYGAGPCGYAAAAFSVAAPGARVLAIQPQATLDPRIAEWDDRYLAQRRVAFDDRYGYAPDMLDAAKDAVVLYDPEIELDAMHAALFTRPNVMKFRMRHLGPRLEISLDRMQIMLRILAQLSAGKLTRLNLARLYRARRTDPAYQFSLLKHTTRDERHLLTMRLARAVLAQRNAPPFRKALNRAESILMQDQAASEAV</sequence>
<proteinExistence type="predicted"/>
<dbReference type="KEGG" id="rom:EI983_07135"/>